<dbReference type="EMBL" id="JBHLWM010000008">
    <property type="protein sequence ID" value="MFC0243230.1"/>
    <property type="molecule type" value="Genomic_DNA"/>
</dbReference>
<organism evidence="1 2">
    <name type="scientific">Rhodopseudomonas telluris</name>
    <dbReference type="NCBI Taxonomy" id="644215"/>
    <lineage>
        <taxon>Bacteria</taxon>
        <taxon>Pseudomonadati</taxon>
        <taxon>Pseudomonadota</taxon>
        <taxon>Alphaproteobacteria</taxon>
        <taxon>Hyphomicrobiales</taxon>
        <taxon>Nitrobacteraceae</taxon>
        <taxon>Rhodopseudomonas</taxon>
    </lineage>
</organism>
<sequence>MDDENRPFDRLIKTLLGKPGVLLQLCKDNAAFDANELNTSDWNADDVHQPITWLQEEFRPSQQLWRADKIAWVGENSIIHVEQQTRHNARVMAGRMMQYATYISIYYDYRIRLFQLYYYTGDAPISWKVFERTDVGAITNRFSVIDAGEHEAWSMLNSENFNYAVLGLLSRGILNEEAYLTEIVRWAIDNPPDGDQIGALVDCIGVASLRCREEKILRRLDAKMAKMVTDDPIFRAMFAKGHSQGVKDGRQDAGLIYQRVETLKTKVRGPFPISFMNWAMTSSRPSEIEALEMASASATTFDELIEIAGIEWEEGPRVPSFG</sequence>
<comment type="caution">
    <text evidence="1">The sequence shown here is derived from an EMBL/GenBank/DDBJ whole genome shotgun (WGS) entry which is preliminary data.</text>
</comment>
<accession>A0ABV6EYE8</accession>
<protein>
    <recommendedName>
        <fullName evidence="3">Transposase</fullName>
    </recommendedName>
</protein>
<dbReference type="Proteomes" id="UP001589775">
    <property type="component" value="Unassembled WGS sequence"/>
</dbReference>
<proteinExistence type="predicted"/>
<dbReference type="RefSeq" id="WP_378391929.1">
    <property type="nucleotide sequence ID" value="NZ_JBHLWM010000008.1"/>
</dbReference>
<name>A0ABV6EYE8_9BRAD</name>
<evidence type="ECO:0008006" key="3">
    <source>
        <dbReference type="Google" id="ProtNLM"/>
    </source>
</evidence>
<reference evidence="1 2" key="1">
    <citation type="submission" date="2024-09" db="EMBL/GenBank/DDBJ databases">
        <authorList>
            <person name="Sun Q."/>
            <person name="Mori K."/>
        </authorList>
    </citation>
    <scope>NUCLEOTIDE SEQUENCE [LARGE SCALE GENOMIC DNA]</scope>
    <source>
        <strain evidence="1 2">KCTC 23279</strain>
    </source>
</reference>
<evidence type="ECO:0000313" key="2">
    <source>
        <dbReference type="Proteomes" id="UP001589775"/>
    </source>
</evidence>
<evidence type="ECO:0000313" key="1">
    <source>
        <dbReference type="EMBL" id="MFC0243230.1"/>
    </source>
</evidence>
<gene>
    <name evidence="1" type="ORF">ACFFJ6_22285</name>
</gene>
<keyword evidence="2" id="KW-1185">Reference proteome</keyword>